<sequence>MSTERLSEADMLSALPCKPLFKILSYLCPIGDGLALISTSKTLHKKLIVQLYKEAGRQLNWLPLLFGVTEWRETVLERCLKAGAPLDHRWPCIDQCPEKSDSESSFKFCDALDWAKWSRQAESGAWLTKKKANDTQKQLPRVQPDSSIKMLDARWLVFGVRTSKPEEMTCKPEETWRPVLYQREVHQPDAYSFEPYRRSAHLVWYGPKIEPCLVFPRLRDILKAHCDFRTSRGDLWEVDSDFALWISRFWLDMLLSSSDRGPIFESGFFKSTRSRDGKYHGEMGNDVVFGKASLISNMMHYLQNPEFGRHFSPSIFRLLLDSRADVSLIASAYVSIFKNLFSYGRQKVEYIPTFRFYPLILRELIDSGADINEIEDFRFESSVSLISYAGSDELLGVLSEALDDMADCGASPDEMVFAFSLFDESLLQCSRQQSLSSFPLVEDLATRLGV</sequence>
<dbReference type="OrthoDB" id="4974265at2759"/>
<comment type="caution">
    <text evidence="1">The sequence shown here is derived from an EMBL/GenBank/DDBJ whole genome shotgun (WGS) entry which is preliminary data.</text>
</comment>
<dbReference type="AlphaFoldDB" id="A0A3M2SJT2"/>
<accession>A0A3M2SJT2</accession>
<proteinExistence type="predicted"/>
<reference evidence="1 2" key="1">
    <citation type="submission" date="2017-06" db="EMBL/GenBank/DDBJ databases">
        <title>Comparative genomic analysis of Ambrosia Fusariam Clade fungi.</title>
        <authorList>
            <person name="Stajich J.E."/>
            <person name="Carrillo J."/>
            <person name="Kijimoto T."/>
            <person name="Eskalen A."/>
            <person name="O'Donnell K."/>
            <person name="Kasson M."/>
        </authorList>
    </citation>
    <scope>NUCLEOTIDE SEQUENCE [LARGE SCALE GENOMIC DNA]</scope>
    <source>
        <strain evidence="1">UCR3666</strain>
    </source>
</reference>
<evidence type="ECO:0000313" key="1">
    <source>
        <dbReference type="EMBL" id="RMJ17818.1"/>
    </source>
</evidence>
<dbReference type="EMBL" id="NKUJ01000027">
    <property type="protein sequence ID" value="RMJ17818.1"/>
    <property type="molecule type" value="Genomic_DNA"/>
</dbReference>
<name>A0A3M2SJT2_9HYPO</name>
<evidence type="ECO:0000313" key="2">
    <source>
        <dbReference type="Proteomes" id="UP000277212"/>
    </source>
</evidence>
<evidence type="ECO:0008006" key="3">
    <source>
        <dbReference type="Google" id="ProtNLM"/>
    </source>
</evidence>
<protein>
    <recommendedName>
        <fullName evidence="3">F-box domain-containing protein</fullName>
    </recommendedName>
</protein>
<organism evidence="1 2">
    <name type="scientific">Fusarium kuroshium</name>
    <dbReference type="NCBI Taxonomy" id="2010991"/>
    <lineage>
        <taxon>Eukaryota</taxon>
        <taxon>Fungi</taxon>
        <taxon>Dikarya</taxon>
        <taxon>Ascomycota</taxon>
        <taxon>Pezizomycotina</taxon>
        <taxon>Sordariomycetes</taxon>
        <taxon>Hypocreomycetidae</taxon>
        <taxon>Hypocreales</taxon>
        <taxon>Nectriaceae</taxon>
        <taxon>Fusarium</taxon>
        <taxon>Fusarium solani species complex</taxon>
    </lineage>
</organism>
<gene>
    <name evidence="1" type="ORF">CDV36_002501</name>
</gene>
<keyword evidence="2" id="KW-1185">Reference proteome</keyword>
<dbReference type="Proteomes" id="UP000277212">
    <property type="component" value="Unassembled WGS sequence"/>
</dbReference>